<comment type="caution">
    <text evidence="3">The sequence shown here is derived from an EMBL/GenBank/DDBJ whole genome shotgun (WGS) entry which is preliminary data.</text>
</comment>
<evidence type="ECO:0000313" key="4">
    <source>
        <dbReference type="Proteomes" id="UP000614047"/>
    </source>
</evidence>
<protein>
    <submittedName>
        <fullName evidence="3">Beta-lactamase class A</fullName>
        <ecNumber evidence="3">3.5.2.6</ecNumber>
    </submittedName>
</protein>
<dbReference type="InterPro" id="IPR045155">
    <property type="entry name" value="Beta-lactam_cat"/>
</dbReference>
<keyword evidence="3" id="KW-0378">Hydrolase</keyword>
<accession>A0A931GQJ7</accession>
<reference evidence="3" key="1">
    <citation type="submission" date="2020-11" db="EMBL/GenBank/DDBJ databases">
        <title>Sequencing the genomes of 1000 actinobacteria strains.</title>
        <authorList>
            <person name="Klenk H.-P."/>
        </authorList>
    </citation>
    <scope>NUCLEOTIDE SEQUENCE</scope>
    <source>
        <strain evidence="3">DSM 43175</strain>
    </source>
</reference>
<proteinExistence type="predicted"/>
<feature type="chain" id="PRO_5037691812" evidence="1">
    <location>
        <begin position="35"/>
        <end position="324"/>
    </location>
</feature>
<sequence length="324" mass="34267">MQTLPSSTRRRTRWGLALLTAVTLAGGTACGAGAAPATRAAAPAGGSAAVTVTPAGQAEVRERLRALEVSYQGRIGVFALDTGNGRTISYRDRETFPLLSTFKAIAAAAALDKARRSDPGLMERRVHWTAEEEVTHSPRTGGRGEAGMTVAELCEAAITYSDNTAGNMVLKQIGGPAGLTRYFRSLGDPLSRLDRWETDLNIWRPGERRDTTNPAALGRDLHRLTVGDALAAPDRDRLNGWLKANTTGDTRIRAGLPKDWTVGDKTGTGPTYAAANDVAIAWPPSGAPLIISIYTNRKAPEGANDNSVIARTATIVARGLGKIG</sequence>
<name>A0A931GQJ7_9ACTN</name>
<dbReference type="Pfam" id="PF13354">
    <property type="entry name" value="Beta-lactamase2"/>
    <property type="match status" value="1"/>
</dbReference>
<organism evidence="3 4">
    <name type="scientific">Actinomadura viridis</name>
    <dbReference type="NCBI Taxonomy" id="58110"/>
    <lineage>
        <taxon>Bacteria</taxon>
        <taxon>Bacillati</taxon>
        <taxon>Actinomycetota</taxon>
        <taxon>Actinomycetes</taxon>
        <taxon>Streptosporangiales</taxon>
        <taxon>Thermomonosporaceae</taxon>
        <taxon>Actinomadura</taxon>
    </lineage>
</organism>
<dbReference type="InterPro" id="IPR000871">
    <property type="entry name" value="Beta-lactam_class-A"/>
</dbReference>
<dbReference type="Proteomes" id="UP000614047">
    <property type="component" value="Unassembled WGS sequence"/>
</dbReference>
<dbReference type="PRINTS" id="PR00118">
    <property type="entry name" value="BLACTAMASEA"/>
</dbReference>
<dbReference type="EMBL" id="JADOUA010000001">
    <property type="protein sequence ID" value="MBG6088609.1"/>
    <property type="molecule type" value="Genomic_DNA"/>
</dbReference>
<dbReference type="Gene3D" id="3.40.710.10">
    <property type="entry name" value="DD-peptidase/beta-lactamase superfamily"/>
    <property type="match status" value="1"/>
</dbReference>
<dbReference type="PANTHER" id="PTHR35333">
    <property type="entry name" value="BETA-LACTAMASE"/>
    <property type="match status" value="1"/>
</dbReference>
<feature type="domain" description="Beta-lactamase class A catalytic" evidence="2">
    <location>
        <begin position="76"/>
        <end position="295"/>
    </location>
</feature>
<dbReference type="GO" id="GO:0008800">
    <property type="term" value="F:beta-lactamase activity"/>
    <property type="evidence" value="ECO:0007669"/>
    <property type="project" value="UniProtKB-EC"/>
</dbReference>
<dbReference type="SUPFAM" id="SSF56601">
    <property type="entry name" value="beta-lactamase/transpeptidase-like"/>
    <property type="match status" value="1"/>
</dbReference>
<gene>
    <name evidence="3" type="ORF">IW256_002722</name>
</gene>
<dbReference type="EC" id="3.5.2.6" evidence="3"/>
<dbReference type="GO" id="GO:0030655">
    <property type="term" value="P:beta-lactam antibiotic catabolic process"/>
    <property type="evidence" value="ECO:0007669"/>
    <property type="project" value="InterPro"/>
</dbReference>
<evidence type="ECO:0000259" key="2">
    <source>
        <dbReference type="Pfam" id="PF13354"/>
    </source>
</evidence>
<keyword evidence="4" id="KW-1185">Reference proteome</keyword>
<evidence type="ECO:0000256" key="1">
    <source>
        <dbReference type="SAM" id="SignalP"/>
    </source>
</evidence>
<evidence type="ECO:0000313" key="3">
    <source>
        <dbReference type="EMBL" id="MBG6088609.1"/>
    </source>
</evidence>
<keyword evidence="1" id="KW-0732">Signal</keyword>
<dbReference type="NCBIfam" id="NF033103">
    <property type="entry name" value="bla_class_A"/>
    <property type="match status" value="1"/>
</dbReference>
<feature type="signal peptide" evidence="1">
    <location>
        <begin position="1"/>
        <end position="34"/>
    </location>
</feature>
<dbReference type="PANTHER" id="PTHR35333:SF3">
    <property type="entry name" value="BETA-LACTAMASE-TYPE TRANSPEPTIDASE FOLD CONTAINING PROTEIN"/>
    <property type="match status" value="1"/>
</dbReference>
<dbReference type="InterPro" id="IPR012338">
    <property type="entry name" value="Beta-lactam/transpept-like"/>
</dbReference>
<dbReference type="RefSeq" id="WP_197011306.1">
    <property type="nucleotide sequence ID" value="NZ_BAABES010000005.1"/>
</dbReference>
<dbReference type="AlphaFoldDB" id="A0A931GQJ7"/>
<dbReference type="GO" id="GO:0046677">
    <property type="term" value="P:response to antibiotic"/>
    <property type="evidence" value="ECO:0007669"/>
    <property type="project" value="InterPro"/>
</dbReference>